<organism evidence="1 2">
    <name type="scientific">Paralvinella palmiformis</name>
    <dbReference type="NCBI Taxonomy" id="53620"/>
    <lineage>
        <taxon>Eukaryota</taxon>
        <taxon>Metazoa</taxon>
        <taxon>Spiralia</taxon>
        <taxon>Lophotrochozoa</taxon>
        <taxon>Annelida</taxon>
        <taxon>Polychaeta</taxon>
        <taxon>Sedentaria</taxon>
        <taxon>Canalipalpata</taxon>
        <taxon>Terebellida</taxon>
        <taxon>Terebelliformia</taxon>
        <taxon>Alvinellidae</taxon>
        <taxon>Paralvinella</taxon>
    </lineage>
</organism>
<sequence length="198" mass="22535">MNLNHVLDVPIFQDLQSEIEAHQHVFESLNTTGQQILRGVDDQQAAGLQMRLEEMNQRWVKLKTKSVEIRCPVTVNTSTVDRLSDVIDLKKVMLIRVKKQQHSYVGPQNVIPDGKLQLTVWLLDDVFDQESYHLLPCPGVVFFCLHRLVASGFVISKDGQLTREIFRSRFPLCDVGRLHGLTGRTVGHRPQATARCLL</sequence>
<keyword evidence="2" id="KW-1185">Reference proteome</keyword>
<evidence type="ECO:0000313" key="2">
    <source>
        <dbReference type="Proteomes" id="UP001208570"/>
    </source>
</evidence>
<protein>
    <submittedName>
        <fullName evidence="1">Uncharacterized protein</fullName>
    </submittedName>
</protein>
<accession>A0AAD9K0V6</accession>
<dbReference type="Pfam" id="PF00435">
    <property type="entry name" value="Spectrin"/>
    <property type="match status" value="1"/>
</dbReference>
<dbReference type="SUPFAM" id="SSF46966">
    <property type="entry name" value="Spectrin repeat"/>
    <property type="match status" value="1"/>
</dbReference>
<evidence type="ECO:0000313" key="1">
    <source>
        <dbReference type="EMBL" id="KAK2162350.1"/>
    </source>
</evidence>
<dbReference type="EMBL" id="JAODUP010000100">
    <property type="protein sequence ID" value="KAK2162350.1"/>
    <property type="molecule type" value="Genomic_DNA"/>
</dbReference>
<name>A0AAD9K0V6_9ANNE</name>
<proteinExistence type="predicted"/>
<dbReference type="Proteomes" id="UP001208570">
    <property type="component" value="Unassembled WGS sequence"/>
</dbReference>
<gene>
    <name evidence="1" type="ORF">LSH36_100g09007</name>
</gene>
<dbReference type="Gene3D" id="1.20.58.60">
    <property type="match status" value="1"/>
</dbReference>
<dbReference type="AlphaFoldDB" id="A0AAD9K0V6"/>
<reference evidence="1" key="1">
    <citation type="journal article" date="2023" name="Mol. Biol. Evol.">
        <title>Third-Generation Sequencing Reveals the Adaptive Role of the Epigenome in Three Deep-Sea Polychaetes.</title>
        <authorList>
            <person name="Perez M."/>
            <person name="Aroh O."/>
            <person name="Sun Y."/>
            <person name="Lan Y."/>
            <person name="Juniper S.K."/>
            <person name="Young C.R."/>
            <person name="Angers B."/>
            <person name="Qian P.Y."/>
        </authorList>
    </citation>
    <scope>NUCLEOTIDE SEQUENCE</scope>
    <source>
        <strain evidence="1">P08H-3</strain>
    </source>
</reference>
<comment type="caution">
    <text evidence="1">The sequence shown here is derived from an EMBL/GenBank/DDBJ whole genome shotgun (WGS) entry which is preliminary data.</text>
</comment>
<dbReference type="InterPro" id="IPR002017">
    <property type="entry name" value="Spectrin_repeat"/>
</dbReference>